<dbReference type="EMBL" id="GBRH01159489">
    <property type="protein sequence ID" value="JAE38407.1"/>
    <property type="molecule type" value="Transcribed_RNA"/>
</dbReference>
<sequence>MPTSLTLQTTRHASPIYRAHQLHGPARQYEQADHTLL</sequence>
<proteinExistence type="predicted"/>
<reference evidence="1" key="1">
    <citation type="submission" date="2014-09" db="EMBL/GenBank/DDBJ databases">
        <authorList>
            <person name="Magalhaes I.L.F."/>
            <person name="Oliveira U."/>
            <person name="Santos F.R."/>
            <person name="Vidigal T.H.D.A."/>
            <person name="Brescovit A.D."/>
            <person name="Santos A.J."/>
        </authorList>
    </citation>
    <scope>NUCLEOTIDE SEQUENCE</scope>
    <source>
        <tissue evidence="1">Shoot tissue taken approximately 20 cm above the soil surface</tissue>
    </source>
</reference>
<protein>
    <submittedName>
        <fullName evidence="1">Uncharacterized protein</fullName>
    </submittedName>
</protein>
<reference evidence="1" key="2">
    <citation type="journal article" date="2015" name="Data Brief">
        <title>Shoot transcriptome of the giant reed, Arundo donax.</title>
        <authorList>
            <person name="Barrero R.A."/>
            <person name="Guerrero F.D."/>
            <person name="Moolhuijzen P."/>
            <person name="Goolsby J.A."/>
            <person name="Tidwell J."/>
            <person name="Bellgard S.E."/>
            <person name="Bellgard M.I."/>
        </authorList>
    </citation>
    <scope>NUCLEOTIDE SEQUENCE</scope>
    <source>
        <tissue evidence="1">Shoot tissue taken approximately 20 cm above the soil surface</tissue>
    </source>
</reference>
<evidence type="ECO:0000313" key="1">
    <source>
        <dbReference type="EMBL" id="JAE38407.1"/>
    </source>
</evidence>
<dbReference type="AlphaFoldDB" id="A0A0A9HNU2"/>
<name>A0A0A9HNU2_ARUDO</name>
<organism evidence="1">
    <name type="scientific">Arundo donax</name>
    <name type="common">Giant reed</name>
    <name type="synonym">Donax arundinaceus</name>
    <dbReference type="NCBI Taxonomy" id="35708"/>
    <lineage>
        <taxon>Eukaryota</taxon>
        <taxon>Viridiplantae</taxon>
        <taxon>Streptophyta</taxon>
        <taxon>Embryophyta</taxon>
        <taxon>Tracheophyta</taxon>
        <taxon>Spermatophyta</taxon>
        <taxon>Magnoliopsida</taxon>
        <taxon>Liliopsida</taxon>
        <taxon>Poales</taxon>
        <taxon>Poaceae</taxon>
        <taxon>PACMAD clade</taxon>
        <taxon>Arundinoideae</taxon>
        <taxon>Arundineae</taxon>
        <taxon>Arundo</taxon>
    </lineage>
</organism>
<accession>A0A0A9HNU2</accession>